<feature type="active site" description="Proton acceptor" evidence="15">
    <location>
        <position position="81"/>
    </location>
</feature>
<dbReference type="Gene3D" id="1.20.144.10">
    <property type="entry name" value="Phosphatidic acid phosphatase type 2/haloperoxidase"/>
    <property type="match status" value="1"/>
</dbReference>
<feature type="transmembrane region" description="Helical" evidence="19">
    <location>
        <begin position="174"/>
        <end position="197"/>
    </location>
</feature>
<comment type="similarity">
    <text evidence="2">Belongs to the bacterial diacylglycerol kinase family.</text>
</comment>
<keyword evidence="8 21" id="KW-0418">Kinase</keyword>
<dbReference type="GO" id="GO:0004143">
    <property type="term" value="F:ATP-dependent diacylglycerol kinase activity"/>
    <property type="evidence" value="ECO:0007669"/>
    <property type="project" value="UniProtKB-EC"/>
</dbReference>
<comment type="subcellular location">
    <subcellularLocation>
        <location evidence="1">Cell membrane</location>
        <topology evidence="1">Multi-pass membrane protein</topology>
    </subcellularLocation>
</comment>
<feature type="binding site" evidence="16">
    <location>
        <position position="81"/>
    </location>
    <ligand>
        <name>substrate</name>
    </ligand>
</feature>
<accession>A0A6J4R3C4</accession>
<evidence type="ECO:0000256" key="1">
    <source>
        <dbReference type="ARBA" id="ARBA00004651"/>
    </source>
</evidence>
<keyword evidence="7 17" id="KW-0547">Nucleotide-binding</keyword>
<keyword evidence="11" id="KW-0443">Lipid metabolism</keyword>
<feature type="domain" description="Phosphatidic acid phosphatase type 2/haloperoxidase" evidence="20">
    <location>
        <begin position="116"/>
        <end position="248"/>
    </location>
</feature>
<evidence type="ECO:0000256" key="3">
    <source>
        <dbReference type="ARBA" id="ARBA00022475"/>
    </source>
</evidence>
<evidence type="ECO:0000256" key="2">
    <source>
        <dbReference type="ARBA" id="ARBA00005967"/>
    </source>
</evidence>
<dbReference type="InterPro" id="IPR033717">
    <property type="entry name" value="UDPK"/>
</dbReference>
<dbReference type="Pfam" id="PF01219">
    <property type="entry name" value="DAGK_prokar"/>
    <property type="match status" value="1"/>
</dbReference>
<protein>
    <submittedName>
        <fullName evidence="21">Diacylglycerol kinase</fullName>
        <ecNumber evidence="21">2.7.1.107</ecNumber>
    </submittedName>
</protein>
<keyword evidence="18" id="KW-0460">Magnesium</keyword>
<evidence type="ECO:0000256" key="17">
    <source>
        <dbReference type="PIRSR" id="PIRSR600829-3"/>
    </source>
</evidence>
<dbReference type="Gene3D" id="1.10.287.3610">
    <property type="match status" value="1"/>
</dbReference>
<dbReference type="InterPro" id="IPR000326">
    <property type="entry name" value="PAP2/HPO"/>
</dbReference>
<feature type="transmembrane region" description="Helical" evidence="19">
    <location>
        <begin position="68"/>
        <end position="87"/>
    </location>
</feature>
<evidence type="ECO:0000256" key="19">
    <source>
        <dbReference type="SAM" id="Phobius"/>
    </source>
</evidence>
<dbReference type="GO" id="GO:0046872">
    <property type="term" value="F:metal ion binding"/>
    <property type="evidence" value="ECO:0007669"/>
    <property type="project" value="UniProtKB-KW"/>
</dbReference>
<keyword evidence="13" id="KW-0594">Phospholipid biosynthesis</keyword>
<evidence type="ECO:0000256" key="9">
    <source>
        <dbReference type="ARBA" id="ARBA00022840"/>
    </source>
</evidence>
<dbReference type="Pfam" id="PF01569">
    <property type="entry name" value="PAP2"/>
    <property type="match status" value="1"/>
</dbReference>
<comment type="cofactor">
    <cofactor evidence="18">
        <name>Mg(2+)</name>
        <dbReference type="ChEBI" id="CHEBI:18420"/>
    </cofactor>
    <text evidence="18">Mn(2+), Zn(2+), Cd(2+) and Co(2+) support activity to lesser extents.</text>
</comment>
<dbReference type="InterPro" id="IPR036938">
    <property type="entry name" value="PAP2/HPO_sf"/>
</dbReference>
<keyword evidence="6 19" id="KW-0812">Transmembrane</keyword>
<evidence type="ECO:0000256" key="16">
    <source>
        <dbReference type="PIRSR" id="PIRSR600829-2"/>
    </source>
</evidence>
<feature type="transmembrane region" description="Helical" evidence="19">
    <location>
        <begin position="108"/>
        <end position="128"/>
    </location>
</feature>
<dbReference type="GO" id="GO:0008654">
    <property type="term" value="P:phospholipid biosynthetic process"/>
    <property type="evidence" value="ECO:0007669"/>
    <property type="project" value="UniProtKB-KW"/>
</dbReference>
<keyword evidence="3" id="KW-1003">Cell membrane</keyword>
<evidence type="ECO:0000256" key="8">
    <source>
        <dbReference type="ARBA" id="ARBA00022777"/>
    </source>
</evidence>
<dbReference type="GO" id="GO:0005524">
    <property type="term" value="F:ATP binding"/>
    <property type="evidence" value="ECO:0007669"/>
    <property type="project" value="UniProtKB-KW"/>
</dbReference>
<dbReference type="PANTHER" id="PTHR34299:SF1">
    <property type="entry name" value="DIACYLGLYCEROL KINASE"/>
    <property type="match status" value="1"/>
</dbReference>
<name>A0A6J4R3C4_9ACTN</name>
<evidence type="ECO:0000256" key="7">
    <source>
        <dbReference type="ARBA" id="ARBA00022741"/>
    </source>
</evidence>
<evidence type="ECO:0000256" key="5">
    <source>
        <dbReference type="ARBA" id="ARBA00022679"/>
    </source>
</evidence>
<keyword evidence="14" id="KW-1208">Phospholipid metabolism</keyword>
<sequence length="251" mass="26651">MPERGEKGSLKDAKPLKGQQGIARSFNHAYQGLVYAVRTQRNMRFHVVASVVVLMLSLLVGASRIELALLVLVIAAVFVTEMLNTALEFTVDLVTRDYHPLAKLAKDVSAGAVLVTSITALGVGYLILGDDLGPFSLETLERVRRSPIHLTLVALVLVAIAVLLVKSLTRAPNAFLGGMPSGHAAVSFAGWIAASFIAIEGRYGGLVSLITLLMALLVCQSRVEAGIHTPYQVTAGAAIGILLSVLVFQLL</sequence>
<dbReference type="PANTHER" id="PTHR34299">
    <property type="entry name" value="DIACYLGLYCEROL KINASE"/>
    <property type="match status" value="1"/>
</dbReference>
<dbReference type="SMART" id="SM00014">
    <property type="entry name" value="acidPPc"/>
    <property type="match status" value="1"/>
</dbReference>
<keyword evidence="12 19" id="KW-0472">Membrane</keyword>
<gene>
    <name evidence="21" type="ORF">AVDCRST_MAG37-3665</name>
</gene>
<proteinExistence type="inferred from homology"/>
<keyword evidence="10 19" id="KW-1133">Transmembrane helix</keyword>
<dbReference type="CDD" id="cd14265">
    <property type="entry name" value="UDPK_IM_like"/>
    <property type="match status" value="1"/>
</dbReference>
<feature type="transmembrane region" description="Helical" evidence="19">
    <location>
        <begin position="148"/>
        <end position="165"/>
    </location>
</feature>
<evidence type="ECO:0000256" key="14">
    <source>
        <dbReference type="ARBA" id="ARBA00023264"/>
    </source>
</evidence>
<evidence type="ECO:0000256" key="12">
    <source>
        <dbReference type="ARBA" id="ARBA00023136"/>
    </source>
</evidence>
<evidence type="ECO:0000256" key="11">
    <source>
        <dbReference type="ARBA" id="ARBA00023098"/>
    </source>
</evidence>
<evidence type="ECO:0000256" key="10">
    <source>
        <dbReference type="ARBA" id="ARBA00022989"/>
    </source>
</evidence>
<evidence type="ECO:0000256" key="6">
    <source>
        <dbReference type="ARBA" id="ARBA00022692"/>
    </source>
</evidence>
<feature type="transmembrane region" description="Helical" evidence="19">
    <location>
        <begin position="231"/>
        <end position="250"/>
    </location>
</feature>
<dbReference type="EMBL" id="CADCVD010000189">
    <property type="protein sequence ID" value="CAA9460208.1"/>
    <property type="molecule type" value="Genomic_DNA"/>
</dbReference>
<dbReference type="InterPro" id="IPR036945">
    <property type="entry name" value="DAGK_sf"/>
</dbReference>
<feature type="transmembrane region" description="Helical" evidence="19">
    <location>
        <begin position="45"/>
        <end position="62"/>
    </location>
</feature>
<reference evidence="21" key="1">
    <citation type="submission" date="2020-02" db="EMBL/GenBank/DDBJ databases">
        <authorList>
            <person name="Meier V. D."/>
        </authorList>
    </citation>
    <scope>NUCLEOTIDE SEQUENCE</scope>
    <source>
        <strain evidence="21">AVDCRST_MAG37</strain>
    </source>
</reference>
<feature type="transmembrane region" description="Helical" evidence="19">
    <location>
        <begin position="203"/>
        <end position="219"/>
    </location>
</feature>
<keyword evidence="4" id="KW-0444">Lipid biosynthesis</keyword>
<evidence type="ECO:0000256" key="15">
    <source>
        <dbReference type="PIRSR" id="PIRSR600829-1"/>
    </source>
</evidence>
<keyword evidence="5 21" id="KW-0808">Transferase</keyword>
<dbReference type="EC" id="2.7.1.107" evidence="21"/>
<feature type="binding site" evidence="17">
    <location>
        <position position="88"/>
    </location>
    <ligand>
        <name>ATP</name>
        <dbReference type="ChEBI" id="CHEBI:30616"/>
    </ligand>
</feature>
<evidence type="ECO:0000259" key="20">
    <source>
        <dbReference type="SMART" id="SM00014"/>
    </source>
</evidence>
<evidence type="ECO:0000256" key="13">
    <source>
        <dbReference type="ARBA" id="ARBA00023209"/>
    </source>
</evidence>
<keyword evidence="18" id="KW-0479">Metal-binding</keyword>
<dbReference type="InterPro" id="IPR000829">
    <property type="entry name" value="DAGK"/>
</dbReference>
<organism evidence="21">
    <name type="scientific">uncultured Rubrobacteraceae bacterium</name>
    <dbReference type="NCBI Taxonomy" id="349277"/>
    <lineage>
        <taxon>Bacteria</taxon>
        <taxon>Bacillati</taxon>
        <taxon>Actinomycetota</taxon>
        <taxon>Rubrobacteria</taxon>
        <taxon>Rubrobacterales</taxon>
        <taxon>Rubrobacteraceae</taxon>
        <taxon>environmental samples</taxon>
    </lineage>
</organism>
<dbReference type="PROSITE" id="PS01069">
    <property type="entry name" value="DAGK_PROKAR"/>
    <property type="match status" value="1"/>
</dbReference>
<dbReference type="SUPFAM" id="SSF48317">
    <property type="entry name" value="Acid phosphatase/Vanadium-dependent haloperoxidase"/>
    <property type="match status" value="1"/>
</dbReference>
<evidence type="ECO:0000313" key="21">
    <source>
        <dbReference type="EMBL" id="CAA9460208.1"/>
    </source>
</evidence>
<evidence type="ECO:0000256" key="4">
    <source>
        <dbReference type="ARBA" id="ARBA00022516"/>
    </source>
</evidence>
<feature type="binding site" evidence="18">
    <location>
        <position position="88"/>
    </location>
    <ligand>
        <name>a divalent metal cation</name>
        <dbReference type="ChEBI" id="CHEBI:60240"/>
    </ligand>
</feature>
<feature type="binding site" evidence="17">
    <location>
        <begin position="106"/>
        <end position="107"/>
    </location>
    <ligand>
        <name>ATP</name>
        <dbReference type="ChEBI" id="CHEBI:30616"/>
    </ligand>
</feature>
<keyword evidence="9 17" id="KW-0067">ATP-binding</keyword>
<evidence type="ECO:0000256" key="18">
    <source>
        <dbReference type="PIRSR" id="PIRSR600829-4"/>
    </source>
</evidence>
<dbReference type="GO" id="GO:0005886">
    <property type="term" value="C:plasma membrane"/>
    <property type="evidence" value="ECO:0007669"/>
    <property type="project" value="UniProtKB-SubCell"/>
</dbReference>
<dbReference type="AlphaFoldDB" id="A0A6J4R3C4"/>